<protein>
    <submittedName>
        <fullName evidence="3">NADH:ubiquinone oxidoreductase complex I intermediate-associated protein 30</fullName>
    </submittedName>
</protein>
<dbReference type="OrthoDB" id="442188at2"/>
<name>E6VJM5_RHOPX</name>
<dbReference type="SUPFAM" id="SSF49785">
    <property type="entry name" value="Galactose-binding domain-like"/>
    <property type="match status" value="1"/>
</dbReference>
<gene>
    <name evidence="3" type="ordered locus">Rpdx1_4019</name>
</gene>
<dbReference type="AlphaFoldDB" id="E6VJM5"/>
<dbReference type="HOGENOM" id="CLU_059028_5_2_5"/>
<dbReference type="eggNOG" id="ENOG5032SUX">
    <property type="taxonomic scope" value="Bacteria"/>
</dbReference>
<dbReference type="KEGG" id="rpx:Rpdx1_4019"/>
<dbReference type="InterPro" id="IPR013857">
    <property type="entry name" value="NADH-UbQ_OxRdtase-assoc_prot30"/>
</dbReference>
<dbReference type="Proteomes" id="UP000001402">
    <property type="component" value="Chromosome"/>
</dbReference>
<feature type="domain" description="NADH:ubiquinone oxidoreductase intermediate-associated protein 30" evidence="2">
    <location>
        <begin position="10"/>
        <end position="148"/>
    </location>
</feature>
<dbReference type="InterPro" id="IPR039131">
    <property type="entry name" value="NDUFAF1"/>
</dbReference>
<organism evidence="3 4">
    <name type="scientific">Rhodopseudomonas palustris (strain DX-1)</name>
    <dbReference type="NCBI Taxonomy" id="652103"/>
    <lineage>
        <taxon>Bacteria</taxon>
        <taxon>Pseudomonadati</taxon>
        <taxon>Pseudomonadota</taxon>
        <taxon>Alphaproteobacteria</taxon>
        <taxon>Hyphomicrobiales</taxon>
        <taxon>Nitrobacteraceae</taxon>
        <taxon>Rhodopseudomonas</taxon>
    </lineage>
</organism>
<dbReference type="BioCyc" id="RPAL652103:RPDX1_RS19830-MONOMER"/>
<evidence type="ECO:0000313" key="3">
    <source>
        <dbReference type="EMBL" id="ADU45575.1"/>
    </source>
</evidence>
<dbReference type="EMBL" id="CP002418">
    <property type="protein sequence ID" value="ADU45575.1"/>
    <property type="molecule type" value="Genomic_DNA"/>
</dbReference>
<dbReference type="Pfam" id="PF08547">
    <property type="entry name" value="CIA30"/>
    <property type="match status" value="1"/>
</dbReference>
<dbReference type="PANTHER" id="PTHR13194">
    <property type="entry name" value="COMPLEX I INTERMEDIATE-ASSOCIATED PROTEIN 30"/>
    <property type="match status" value="1"/>
</dbReference>
<evidence type="ECO:0000256" key="1">
    <source>
        <dbReference type="ARBA" id="ARBA00007884"/>
    </source>
</evidence>
<proteinExistence type="inferred from homology"/>
<sequence>MQHELWPAAGQRRWRVITDTVMGGVSQGTVELTEIEGRTAARMRGAVSTENNGGFIQIAMDLSPDGGAFDAGGYDGIAAELFGNDQAYGLHLRTTDLLRPQQSYRHPFEAPPRWQVLKFPFAAVTPHRTDMPFDPRRLRRVGLVAIGREFDADLSVARLWLY</sequence>
<dbReference type="STRING" id="652103.Rpdx1_4019"/>
<accession>E6VJM5</accession>
<evidence type="ECO:0000259" key="2">
    <source>
        <dbReference type="Pfam" id="PF08547"/>
    </source>
</evidence>
<dbReference type="InterPro" id="IPR008979">
    <property type="entry name" value="Galactose-bd-like_sf"/>
</dbReference>
<comment type="similarity">
    <text evidence="1">Belongs to the CIA30 family.</text>
</comment>
<keyword evidence="3" id="KW-0830">Ubiquinone</keyword>
<reference evidence="3" key="1">
    <citation type="submission" date="2010-12" db="EMBL/GenBank/DDBJ databases">
        <title>Complete sequence of Rhodopseudomonas palustris DX-1.</title>
        <authorList>
            <consortium name="US DOE Joint Genome Institute"/>
            <person name="Lucas S."/>
            <person name="Copeland A."/>
            <person name="Lapidus A."/>
            <person name="Cheng J.-F."/>
            <person name="Goodwin L."/>
            <person name="Pitluck S."/>
            <person name="Misra M."/>
            <person name="Chertkov O."/>
            <person name="Detter J.C."/>
            <person name="Han C."/>
            <person name="Tapia R."/>
            <person name="Land M."/>
            <person name="Hauser L."/>
            <person name="Kyrpides N."/>
            <person name="Ivanova N."/>
            <person name="Ovchinnikova G."/>
            <person name="Logan B."/>
            <person name="Oda Y."/>
            <person name="Harwood C."/>
            <person name="Woyke T."/>
        </authorList>
    </citation>
    <scope>NUCLEOTIDE SEQUENCE [LARGE SCALE GENOMIC DNA]</scope>
    <source>
        <strain evidence="3">DX-1</strain>
    </source>
</reference>
<evidence type="ECO:0000313" key="4">
    <source>
        <dbReference type="Proteomes" id="UP000001402"/>
    </source>
</evidence>
<dbReference type="PANTHER" id="PTHR13194:SF19">
    <property type="entry name" value="NAD(P)-BINDING ROSSMANN-FOLD SUPERFAMILY PROTEIN"/>
    <property type="match status" value="1"/>
</dbReference>